<keyword evidence="5 6" id="KW-0472">Membrane</keyword>
<dbReference type="SUPFAM" id="SSF103473">
    <property type="entry name" value="MFS general substrate transporter"/>
    <property type="match status" value="1"/>
</dbReference>
<evidence type="ECO:0000313" key="8">
    <source>
        <dbReference type="EMBL" id="STZ58764.1"/>
    </source>
</evidence>
<name>A0A378TE29_9MYCO</name>
<reference evidence="8 9" key="1">
    <citation type="submission" date="2018-06" db="EMBL/GenBank/DDBJ databases">
        <authorList>
            <consortium name="Pathogen Informatics"/>
            <person name="Doyle S."/>
        </authorList>
    </citation>
    <scope>NUCLEOTIDE SEQUENCE [LARGE SCALE GENOMIC DNA]</scope>
    <source>
        <strain evidence="8 9">NCTC10821</strain>
    </source>
</reference>
<dbReference type="RefSeq" id="WP_147289325.1">
    <property type="nucleotide sequence ID" value="NZ_AP022600.1"/>
</dbReference>
<evidence type="ECO:0000256" key="1">
    <source>
        <dbReference type="ARBA" id="ARBA00004651"/>
    </source>
</evidence>
<dbReference type="Gene3D" id="1.20.1250.20">
    <property type="entry name" value="MFS general substrate transporter like domains"/>
    <property type="match status" value="1"/>
</dbReference>
<feature type="transmembrane region" description="Helical" evidence="6">
    <location>
        <begin position="35"/>
        <end position="53"/>
    </location>
</feature>
<dbReference type="InterPro" id="IPR011701">
    <property type="entry name" value="MFS"/>
</dbReference>
<keyword evidence="9" id="KW-1185">Reference proteome</keyword>
<feature type="transmembrane region" description="Helical" evidence="6">
    <location>
        <begin position="223"/>
        <end position="244"/>
    </location>
</feature>
<evidence type="ECO:0000256" key="5">
    <source>
        <dbReference type="ARBA" id="ARBA00023136"/>
    </source>
</evidence>
<dbReference type="AlphaFoldDB" id="A0A378TE29"/>
<feature type="transmembrane region" description="Helical" evidence="6">
    <location>
        <begin position="280"/>
        <end position="297"/>
    </location>
</feature>
<dbReference type="InterPro" id="IPR020846">
    <property type="entry name" value="MFS_dom"/>
</dbReference>
<feature type="transmembrane region" description="Helical" evidence="6">
    <location>
        <begin position="317"/>
        <end position="336"/>
    </location>
</feature>
<keyword evidence="3 6" id="KW-0812">Transmembrane</keyword>
<feature type="domain" description="Major facilitator superfamily (MFS) profile" evidence="7">
    <location>
        <begin position="1"/>
        <end position="371"/>
    </location>
</feature>
<dbReference type="PANTHER" id="PTHR43124:SF3">
    <property type="entry name" value="CHLORAMPHENICOL EFFLUX PUMP RV0191"/>
    <property type="match status" value="1"/>
</dbReference>
<dbReference type="OrthoDB" id="106589at2"/>
<dbReference type="GO" id="GO:0022857">
    <property type="term" value="F:transmembrane transporter activity"/>
    <property type="evidence" value="ECO:0007669"/>
    <property type="project" value="InterPro"/>
</dbReference>
<feature type="transmembrane region" description="Helical" evidence="6">
    <location>
        <begin position="194"/>
        <end position="217"/>
    </location>
</feature>
<feature type="transmembrane region" description="Helical" evidence="6">
    <location>
        <begin position="256"/>
        <end position="274"/>
    </location>
</feature>
<dbReference type="EMBL" id="UGQT01000001">
    <property type="protein sequence ID" value="STZ58764.1"/>
    <property type="molecule type" value="Genomic_DNA"/>
</dbReference>
<feature type="transmembrane region" description="Helical" evidence="6">
    <location>
        <begin position="65"/>
        <end position="84"/>
    </location>
</feature>
<dbReference type="PANTHER" id="PTHR43124">
    <property type="entry name" value="PURINE EFFLUX PUMP PBUE"/>
    <property type="match status" value="1"/>
</dbReference>
<gene>
    <name evidence="8" type="ORF">NCTC10821_02279</name>
</gene>
<evidence type="ECO:0000256" key="2">
    <source>
        <dbReference type="ARBA" id="ARBA00022475"/>
    </source>
</evidence>
<evidence type="ECO:0000256" key="6">
    <source>
        <dbReference type="SAM" id="Phobius"/>
    </source>
</evidence>
<protein>
    <submittedName>
        <fullName evidence="8">Putative arabinose transporter</fullName>
    </submittedName>
</protein>
<evidence type="ECO:0000256" key="3">
    <source>
        <dbReference type="ARBA" id="ARBA00022692"/>
    </source>
</evidence>
<dbReference type="InterPro" id="IPR036259">
    <property type="entry name" value="MFS_trans_sf"/>
</dbReference>
<accession>A0A378TE29</accession>
<keyword evidence="2" id="KW-1003">Cell membrane</keyword>
<dbReference type="InterPro" id="IPR050189">
    <property type="entry name" value="MFS_Efflux_Transporters"/>
</dbReference>
<dbReference type="GO" id="GO:0005886">
    <property type="term" value="C:plasma membrane"/>
    <property type="evidence" value="ECO:0007669"/>
    <property type="project" value="UniProtKB-SubCell"/>
</dbReference>
<proteinExistence type="predicted"/>
<feature type="transmembrane region" description="Helical" evidence="6">
    <location>
        <begin position="90"/>
        <end position="111"/>
    </location>
</feature>
<organism evidence="8 9">
    <name type="scientific">Mycolicibacterium tokaiense</name>
    <dbReference type="NCBI Taxonomy" id="39695"/>
    <lineage>
        <taxon>Bacteria</taxon>
        <taxon>Bacillati</taxon>
        <taxon>Actinomycetota</taxon>
        <taxon>Actinomycetes</taxon>
        <taxon>Mycobacteriales</taxon>
        <taxon>Mycobacteriaceae</taxon>
        <taxon>Mycolicibacterium</taxon>
    </lineage>
</organism>
<evidence type="ECO:0000256" key="4">
    <source>
        <dbReference type="ARBA" id="ARBA00022989"/>
    </source>
</evidence>
<comment type="subcellular location">
    <subcellularLocation>
        <location evidence="1">Cell membrane</location>
        <topology evidence="1">Multi-pass membrane protein</topology>
    </subcellularLocation>
</comment>
<feature type="transmembrane region" description="Helical" evidence="6">
    <location>
        <begin position="123"/>
        <end position="146"/>
    </location>
</feature>
<feature type="transmembrane region" description="Helical" evidence="6">
    <location>
        <begin position="348"/>
        <end position="367"/>
    </location>
</feature>
<dbReference type="Proteomes" id="UP000254978">
    <property type="component" value="Unassembled WGS sequence"/>
</dbReference>
<keyword evidence="4 6" id="KW-1133">Transmembrane helix</keyword>
<dbReference type="PROSITE" id="PS50850">
    <property type="entry name" value="MFS"/>
    <property type="match status" value="1"/>
</dbReference>
<evidence type="ECO:0000313" key="9">
    <source>
        <dbReference type="Proteomes" id="UP000254978"/>
    </source>
</evidence>
<feature type="transmembrane region" description="Helical" evidence="6">
    <location>
        <begin position="152"/>
        <end position="173"/>
    </location>
</feature>
<dbReference type="Pfam" id="PF07690">
    <property type="entry name" value="MFS_1"/>
    <property type="match status" value="1"/>
</dbReference>
<sequence>MILILAAFVSMIDRSVMPPLVPVIAGDLNTSLDAIGHSLTVYAVSYAAFQLFWSTLAARFGRVRILVVSTALGGVANLATAFTQDALTYSITRGVAGAMFAATITTVLIYYGDTLAITKRAVANANLAAAISVGLASGTLGAGVIAQWFGWRWVYVVIAVFAFALTALLPRLSDTAGDTRERLLPSLRTLAANRWAVAILAFTIVEGALLVGVFNYLAVALQATGASVLVAGAATSAFGAAVVITTQLMRLVLGRWATWVLMLVAGIAIVGAYVAVSVDISLITVLTAAIALGLAWATGHTTMQTWMSDAAADSRAIGMSSFSVALFVGASAGAAAGNVAAGAHRFEVLFIVATVVSIGYAAVTTAARARYVVRE</sequence>
<evidence type="ECO:0000259" key="7">
    <source>
        <dbReference type="PROSITE" id="PS50850"/>
    </source>
</evidence>